<dbReference type="EMBL" id="PP995776">
    <property type="protein sequence ID" value="XDJ02959.1"/>
    <property type="molecule type" value="Genomic_DNA"/>
</dbReference>
<keyword evidence="2" id="KW-1133">Transmembrane helix</keyword>
<dbReference type="InterPro" id="IPR029050">
    <property type="entry name" value="Immunoprotect_excell_Ig-like"/>
</dbReference>
<sequence>MAEKTSKKKGLLIGCGSILAFLVVMGILFGGCTALFVSGVDEEVQKQEKKEQVKKKEAKKPVEVGTTKVFEDVSITVDSIEEVQAPEYTENEGKFYKVSYTIKNNNDEDAMFSSGDFKMQSEGKQFEEEYGYEDGFDLDMVNSGNEVTGQSYFVDTKGTQEQPIVQLSFTPFFETHKATWK</sequence>
<protein>
    <recommendedName>
        <fullName evidence="3">DUF4352 domain-containing protein</fullName>
    </recommendedName>
</protein>
<evidence type="ECO:0000259" key="3">
    <source>
        <dbReference type="Pfam" id="PF11611"/>
    </source>
</evidence>
<keyword evidence="2" id="KW-0812">Transmembrane</keyword>
<organism evidence="4">
    <name type="scientific">Staphylococcus phage UHP46</name>
    <dbReference type="NCBI Taxonomy" id="3234966"/>
    <lineage>
        <taxon>Viruses</taxon>
        <taxon>Duplodnaviria</taxon>
        <taxon>Heunggongvirae</taxon>
        <taxon>Uroviricota</taxon>
        <taxon>Caudoviricetes</taxon>
        <taxon>Herelleviridae</taxon>
        <taxon>Twortvirinae</taxon>
        <taxon>Sciuriunavirus</taxon>
    </lineage>
</organism>
<keyword evidence="2" id="KW-0472">Membrane</keyword>
<evidence type="ECO:0000256" key="2">
    <source>
        <dbReference type="SAM" id="Phobius"/>
    </source>
</evidence>
<dbReference type="PROSITE" id="PS51257">
    <property type="entry name" value="PROKAR_LIPOPROTEIN"/>
    <property type="match status" value="1"/>
</dbReference>
<feature type="domain" description="DUF4352" evidence="3">
    <location>
        <begin position="63"/>
        <end position="174"/>
    </location>
</feature>
<name>A0AB39C8E4_9CAUD</name>
<keyword evidence="1" id="KW-0732">Signal</keyword>
<dbReference type="Gene3D" id="2.60.40.1240">
    <property type="match status" value="1"/>
</dbReference>
<dbReference type="InterPro" id="IPR029051">
    <property type="entry name" value="DUF4352"/>
</dbReference>
<proteinExistence type="predicted"/>
<accession>A0AB39C8E4</accession>
<evidence type="ECO:0000313" key="4">
    <source>
        <dbReference type="EMBL" id="XDJ02959.1"/>
    </source>
</evidence>
<reference evidence="4" key="1">
    <citation type="submission" date="2024-06" db="EMBL/GenBank/DDBJ databases">
        <authorList>
            <person name="Najeeb S."/>
            <person name="Khan I."/>
            <person name="Muhammad J."/>
            <person name="Abbas A."/>
            <person name="Jahangir M."/>
            <person name="Alvi I.A."/>
            <person name="Ullah A."/>
            <person name="Ullah A."/>
            <person name="Khan A."/>
        </authorList>
    </citation>
    <scope>NUCLEOTIDE SEQUENCE</scope>
</reference>
<dbReference type="Pfam" id="PF11611">
    <property type="entry name" value="DUF4352"/>
    <property type="match status" value="1"/>
</dbReference>
<feature type="transmembrane region" description="Helical" evidence="2">
    <location>
        <begin position="12"/>
        <end position="37"/>
    </location>
</feature>
<evidence type="ECO:0000256" key="1">
    <source>
        <dbReference type="ARBA" id="ARBA00022729"/>
    </source>
</evidence>